<dbReference type="Pfam" id="PF02653">
    <property type="entry name" value="BPD_transp_2"/>
    <property type="match status" value="1"/>
</dbReference>
<dbReference type="KEGG" id="trb:HB776_17895"/>
<feature type="transmembrane region" description="Helical" evidence="9">
    <location>
        <begin position="6"/>
        <end position="27"/>
    </location>
</feature>
<dbReference type="AlphaFoldDB" id="A0A7G6U1J4"/>
<feature type="transmembrane region" description="Helical" evidence="9">
    <location>
        <begin position="218"/>
        <end position="235"/>
    </location>
</feature>
<evidence type="ECO:0000256" key="5">
    <source>
        <dbReference type="ARBA" id="ARBA00022970"/>
    </source>
</evidence>
<accession>A0A7G6U1J4</accession>
<evidence type="ECO:0000313" key="11">
    <source>
        <dbReference type="Proteomes" id="UP000515291"/>
    </source>
</evidence>
<evidence type="ECO:0000256" key="3">
    <source>
        <dbReference type="ARBA" id="ARBA00022475"/>
    </source>
</evidence>
<feature type="transmembrane region" description="Helical" evidence="9">
    <location>
        <begin position="62"/>
        <end position="83"/>
    </location>
</feature>
<reference evidence="11" key="1">
    <citation type="journal article" date="2020" name="Mol. Plant Microbe">
        <title>Rhizobial microsymbionts of the narrowly endemic Oxytropis species growing in Kamchatka are characterized by significant genetic diversity and possess a set of genes that are associated with T3SS and T6SS secretion systems and can affect the development of symbiosis.</title>
        <authorList>
            <person name="Safronova V."/>
            <person name="Guro P."/>
            <person name="Sazanova A."/>
            <person name="Kuznetsova I."/>
            <person name="Belimov A."/>
            <person name="Yakubov V."/>
            <person name="Chirak E."/>
            <person name="Afonin A."/>
            <person name="Gogolev Y."/>
            <person name="Andronov E."/>
            <person name="Tikhonovich I."/>
        </authorList>
    </citation>
    <scope>NUCLEOTIDE SEQUENCE [LARGE SCALE GENOMIC DNA]</scope>
    <source>
        <strain evidence="11">581</strain>
    </source>
</reference>
<sequence length="292" mass="30448">MYEILDLAVGALKSGAIYALAASGFIVIHKATKLVNFAHGAFIMLGAYGAFVTLTLLKWPYWVAYAAVPIIVGAIAALVEFLLLRPLRRADPFSALVATVFLGVAMMEIVRLAYPAELLSVPSVLPDHSWELLGGIVLTGETLWIGTGALLCVLLAVIVFEKLSIGRGMKAMASNYRGAQLSGYSVAVTYALAWFMGGALAGLAGVFAAPPMGINPDLAISLIVPAFVAAVIGGFDSLKGAIVGGLILALVEAFAATYISSAAKSAASFAIVFIFLLVRPEGLFASGTRRHA</sequence>
<dbReference type="InterPro" id="IPR052157">
    <property type="entry name" value="BCAA_transport_permease"/>
</dbReference>
<dbReference type="PANTHER" id="PTHR11795:SF450">
    <property type="entry name" value="ABC TRANSPORTER PERMEASE PROTEIN"/>
    <property type="match status" value="1"/>
</dbReference>
<evidence type="ECO:0000256" key="1">
    <source>
        <dbReference type="ARBA" id="ARBA00004651"/>
    </source>
</evidence>
<dbReference type="RefSeq" id="WP_184511773.1">
    <property type="nucleotide sequence ID" value="NZ_CP050292.1"/>
</dbReference>
<evidence type="ECO:0000256" key="9">
    <source>
        <dbReference type="SAM" id="Phobius"/>
    </source>
</evidence>
<keyword evidence="5" id="KW-0029">Amino-acid transport</keyword>
<keyword evidence="6 9" id="KW-1133">Transmembrane helix</keyword>
<evidence type="ECO:0000256" key="2">
    <source>
        <dbReference type="ARBA" id="ARBA00022448"/>
    </source>
</evidence>
<gene>
    <name evidence="10" type="ORF">HB776_17895</name>
</gene>
<feature type="transmembrane region" description="Helical" evidence="9">
    <location>
        <begin position="181"/>
        <end position="206"/>
    </location>
</feature>
<feature type="transmembrane region" description="Helical" evidence="9">
    <location>
        <begin position="34"/>
        <end position="56"/>
    </location>
</feature>
<dbReference type="CDD" id="cd06582">
    <property type="entry name" value="TM_PBP1_LivH_like"/>
    <property type="match status" value="1"/>
</dbReference>
<keyword evidence="4 9" id="KW-0812">Transmembrane</keyword>
<organism evidence="10 11">
    <name type="scientific">Tardiphaga robiniae</name>
    <dbReference type="NCBI Taxonomy" id="943830"/>
    <lineage>
        <taxon>Bacteria</taxon>
        <taxon>Pseudomonadati</taxon>
        <taxon>Pseudomonadota</taxon>
        <taxon>Alphaproteobacteria</taxon>
        <taxon>Hyphomicrobiales</taxon>
        <taxon>Nitrobacteraceae</taxon>
        <taxon>Tardiphaga</taxon>
    </lineage>
</organism>
<keyword evidence="7 9" id="KW-0472">Membrane</keyword>
<feature type="transmembrane region" description="Helical" evidence="9">
    <location>
        <begin position="266"/>
        <end position="285"/>
    </location>
</feature>
<feature type="transmembrane region" description="Helical" evidence="9">
    <location>
        <begin position="95"/>
        <end position="114"/>
    </location>
</feature>
<dbReference type="GO" id="GO:0005886">
    <property type="term" value="C:plasma membrane"/>
    <property type="evidence" value="ECO:0007669"/>
    <property type="project" value="UniProtKB-SubCell"/>
</dbReference>
<evidence type="ECO:0000256" key="6">
    <source>
        <dbReference type="ARBA" id="ARBA00022989"/>
    </source>
</evidence>
<comment type="subcellular location">
    <subcellularLocation>
        <location evidence="1">Cell membrane</location>
        <topology evidence="1">Multi-pass membrane protein</topology>
    </subcellularLocation>
</comment>
<dbReference type="Proteomes" id="UP000515291">
    <property type="component" value="Chromosome"/>
</dbReference>
<dbReference type="GO" id="GO:0006865">
    <property type="term" value="P:amino acid transport"/>
    <property type="evidence" value="ECO:0007669"/>
    <property type="project" value="UniProtKB-KW"/>
</dbReference>
<dbReference type="GO" id="GO:0022857">
    <property type="term" value="F:transmembrane transporter activity"/>
    <property type="evidence" value="ECO:0007669"/>
    <property type="project" value="InterPro"/>
</dbReference>
<evidence type="ECO:0000256" key="8">
    <source>
        <dbReference type="ARBA" id="ARBA00037998"/>
    </source>
</evidence>
<keyword evidence="3" id="KW-1003">Cell membrane</keyword>
<dbReference type="EMBL" id="CP050292">
    <property type="protein sequence ID" value="QND72876.1"/>
    <property type="molecule type" value="Genomic_DNA"/>
</dbReference>
<dbReference type="PANTHER" id="PTHR11795">
    <property type="entry name" value="BRANCHED-CHAIN AMINO ACID TRANSPORT SYSTEM PERMEASE PROTEIN LIVH"/>
    <property type="match status" value="1"/>
</dbReference>
<protein>
    <submittedName>
        <fullName evidence="10">Branched-chain amino acid ABC transporter permease</fullName>
    </submittedName>
</protein>
<evidence type="ECO:0000256" key="4">
    <source>
        <dbReference type="ARBA" id="ARBA00022692"/>
    </source>
</evidence>
<evidence type="ECO:0000313" key="10">
    <source>
        <dbReference type="EMBL" id="QND72876.1"/>
    </source>
</evidence>
<dbReference type="InterPro" id="IPR001851">
    <property type="entry name" value="ABC_transp_permease"/>
</dbReference>
<comment type="similarity">
    <text evidence="8">Belongs to the binding-protein-dependent transport system permease family. LivHM subfamily.</text>
</comment>
<evidence type="ECO:0000256" key="7">
    <source>
        <dbReference type="ARBA" id="ARBA00023136"/>
    </source>
</evidence>
<keyword evidence="2" id="KW-0813">Transport</keyword>
<feature type="transmembrane region" description="Helical" evidence="9">
    <location>
        <begin position="134"/>
        <end position="160"/>
    </location>
</feature>
<proteinExistence type="inferred from homology"/>
<name>A0A7G6U1J4_9BRAD</name>
<feature type="transmembrane region" description="Helical" evidence="9">
    <location>
        <begin position="242"/>
        <end position="260"/>
    </location>
</feature>